<gene>
    <name evidence="2" type="ORF">DASB73_024610</name>
</gene>
<dbReference type="Proteomes" id="UP001362899">
    <property type="component" value="Unassembled WGS sequence"/>
</dbReference>
<comment type="caution">
    <text evidence="2">The sequence shown here is derived from an EMBL/GenBank/DDBJ whole genome shotgun (WGS) entry which is preliminary data.</text>
</comment>
<evidence type="ECO:0000256" key="1">
    <source>
        <dbReference type="SAM" id="SignalP"/>
    </source>
</evidence>
<accession>A0AAV5RJ50</accession>
<name>A0AAV5RJ50_STABA</name>
<evidence type="ECO:0000313" key="2">
    <source>
        <dbReference type="EMBL" id="GMM51498.1"/>
    </source>
</evidence>
<feature type="chain" id="PRO_5043820372" evidence="1">
    <location>
        <begin position="18"/>
        <end position="90"/>
    </location>
</feature>
<sequence length="90" mass="9735">MWLQLLLPALFLNHANAQEDQQVTTVTDPYYQSLTSVLATATASAEIESLVDALNQYADNLPKVYYTPTVDGTVLTGPIETGEADAEESS</sequence>
<evidence type="ECO:0000313" key="3">
    <source>
        <dbReference type="Proteomes" id="UP001362899"/>
    </source>
</evidence>
<dbReference type="EMBL" id="BTGC01000008">
    <property type="protein sequence ID" value="GMM51498.1"/>
    <property type="molecule type" value="Genomic_DNA"/>
</dbReference>
<feature type="signal peptide" evidence="1">
    <location>
        <begin position="1"/>
        <end position="17"/>
    </location>
</feature>
<reference evidence="2 3" key="1">
    <citation type="journal article" date="2023" name="Elife">
        <title>Identification of key yeast species and microbe-microbe interactions impacting larval growth of Drosophila in the wild.</title>
        <authorList>
            <person name="Mure A."/>
            <person name="Sugiura Y."/>
            <person name="Maeda R."/>
            <person name="Honda K."/>
            <person name="Sakurai N."/>
            <person name="Takahashi Y."/>
            <person name="Watada M."/>
            <person name="Katoh T."/>
            <person name="Gotoh A."/>
            <person name="Gotoh Y."/>
            <person name="Taniguchi I."/>
            <person name="Nakamura K."/>
            <person name="Hayashi T."/>
            <person name="Katayama T."/>
            <person name="Uemura T."/>
            <person name="Hattori Y."/>
        </authorList>
    </citation>
    <scope>NUCLEOTIDE SEQUENCE [LARGE SCALE GENOMIC DNA]</scope>
    <source>
        <strain evidence="2 3">SB-73</strain>
    </source>
</reference>
<keyword evidence="1" id="KW-0732">Signal</keyword>
<proteinExistence type="predicted"/>
<organism evidence="2 3">
    <name type="scientific">Starmerella bacillaris</name>
    <name type="common">Yeast</name>
    <name type="synonym">Candida zemplinina</name>
    <dbReference type="NCBI Taxonomy" id="1247836"/>
    <lineage>
        <taxon>Eukaryota</taxon>
        <taxon>Fungi</taxon>
        <taxon>Dikarya</taxon>
        <taxon>Ascomycota</taxon>
        <taxon>Saccharomycotina</taxon>
        <taxon>Dipodascomycetes</taxon>
        <taxon>Dipodascales</taxon>
        <taxon>Trichomonascaceae</taxon>
        <taxon>Starmerella</taxon>
    </lineage>
</organism>
<dbReference type="AlphaFoldDB" id="A0AAV5RJ50"/>
<keyword evidence="3" id="KW-1185">Reference proteome</keyword>
<protein>
    <submittedName>
        <fullName evidence="2">Uncharacterized protein</fullName>
    </submittedName>
</protein>